<protein>
    <recommendedName>
        <fullName evidence="3">Archaeal flagella protein FlaD/E domain-containing protein</fullName>
    </recommendedName>
</protein>
<dbReference type="EMBL" id="AE010299">
    <property type="protein sequence ID" value="AAM06433.1"/>
    <property type="molecule type" value="Genomic_DNA"/>
</dbReference>
<evidence type="ECO:0000313" key="2">
    <source>
        <dbReference type="Proteomes" id="UP000002487"/>
    </source>
</evidence>
<sequence length="236" mass="26771">MPLFHFLTLQLGDMMNSGESFDQSMIDSIVASAESDTIESRVASLEEEVTEIKGSIKTLLMDIRETMGVLENPFQNIQGIANISGAIVNPKSIEDHPPPHKYEEIEGEEETDEVGLEMEQVPKNLFEDLRKAAKKQSKKGDSKFIDPISFYRTIVWSKDMVEKYDHEAITELIDVFSLLGYIPGEIKEIIIKIIEILNKNNNLDDAVIDLYRLYHILYPEDQSLDSKVLGHLLDGK</sequence>
<evidence type="ECO:0000313" key="1">
    <source>
        <dbReference type="EMBL" id="AAM06433.1"/>
    </source>
</evidence>
<gene>
    <name evidence="1" type="ordered locus">MA_3060</name>
</gene>
<dbReference type="InParanoid" id="Q8TLH6"/>
<name>Q8TLH6_METAC</name>
<proteinExistence type="predicted"/>
<evidence type="ECO:0008006" key="3">
    <source>
        <dbReference type="Google" id="ProtNLM"/>
    </source>
</evidence>
<organism evidence="1 2">
    <name type="scientific">Methanosarcina acetivorans (strain ATCC 35395 / DSM 2834 / JCM 12185 / C2A)</name>
    <dbReference type="NCBI Taxonomy" id="188937"/>
    <lineage>
        <taxon>Archaea</taxon>
        <taxon>Methanobacteriati</taxon>
        <taxon>Methanobacteriota</taxon>
        <taxon>Stenosarchaea group</taxon>
        <taxon>Methanomicrobia</taxon>
        <taxon>Methanosarcinales</taxon>
        <taxon>Methanosarcinaceae</taxon>
        <taxon>Methanosarcina</taxon>
    </lineage>
</organism>
<dbReference type="EnsemblBacteria" id="AAM06433">
    <property type="protein sequence ID" value="AAM06433"/>
    <property type="gene ID" value="MA_3060"/>
</dbReference>
<dbReference type="KEGG" id="mac:MA_3060"/>
<accession>Q8TLH6</accession>
<dbReference type="STRING" id="188937.MA_3060"/>
<reference evidence="1 2" key="1">
    <citation type="journal article" date="2002" name="Genome Res.">
        <title>The genome of Methanosarcina acetivorans reveals extensive metabolic and physiological diversity.</title>
        <authorList>
            <person name="Galagan J.E."/>
            <person name="Nusbaum C."/>
            <person name="Roy A."/>
            <person name="Endrizzi M.G."/>
            <person name="Macdonald P."/>
            <person name="FitzHugh W."/>
            <person name="Calvo S."/>
            <person name="Engels R."/>
            <person name="Smirnov S."/>
            <person name="Atnoor D."/>
            <person name="Brown A."/>
            <person name="Allen N."/>
            <person name="Naylor J."/>
            <person name="Stange-Thomann N."/>
            <person name="DeArellano K."/>
            <person name="Johnson R."/>
            <person name="Linton L."/>
            <person name="McEwan P."/>
            <person name="McKernan K."/>
            <person name="Talamas J."/>
            <person name="Tirrell A."/>
            <person name="Ye W."/>
            <person name="Zimmer A."/>
            <person name="Barber R.D."/>
            <person name="Cann I."/>
            <person name="Graham D.E."/>
            <person name="Grahame D.A."/>
            <person name="Guss A."/>
            <person name="Hedderich R."/>
            <person name="Ingram-Smith C."/>
            <person name="Kuettner C.H."/>
            <person name="Krzycki J.A."/>
            <person name="Leigh J.A."/>
            <person name="Li W."/>
            <person name="Liu J."/>
            <person name="Mukhopadhyay B."/>
            <person name="Reeve J.N."/>
            <person name="Smith K."/>
            <person name="Springer T.A."/>
            <person name="Umayam L.A."/>
            <person name="White O."/>
            <person name="White R.H."/>
            <person name="de Macario E.C."/>
            <person name="Ferry J.G."/>
            <person name="Jarrell K.F."/>
            <person name="Jing H."/>
            <person name="Macario A.J.L."/>
            <person name="Paulsen I."/>
            <person name="Pritchett M."/>
            <person name="Sowers K.R."/>
            <person name="Swanson R.V."/>
            <person name="Zinder S.H."/>
            <person name="Lander E."/>
            <person name="Metcalf W.W."/>
            <person name="Birren B."/>
        </authorList>
    </citation>
    <scope>NUCLEOTIDE SEQUENCE [LARGE SCALE GENOMIC DNA]</scope>
    <source>
        <strain evidence="2">ATCC 35395 / DSM 2834 / JCM 12185 / C2A</strain>
    </source>
</reference>
<keyword evidence="2" id="KW-1185">Reference proteome</keyword>
<dbReference type="Proteomes" id="UP000002487">
    <property type="component" value="Chromosome"/>
</dbReference>
<dbReference type="AlphaFoldDB" id="Q8TLH6"/>
<dbReference type="HOGENOM" id="CLU_081492_0_0_2"/>